<dbReference type="AlphaFoldDB" id="S1NDA1"/>
<accession>S1NDA1</accession>
<sequence length="150" mass="17007">MGKLLSLCQRLDNVISSKKMQYIFSIILLLVGILLFYIAFYNWKIQQEFLHSHKIKTQAVVKVDKNQVKTLNFTGNYYGVATDNQNLADGEQVTIYYQQDKPYRVSTSANQYGNGVKDVTVPIISGIFFIAFVGGNKILLPAVVKRYVNS</sequence>
<dbReference type="RefSeq" id="WP_016172658.1">
    <property type="nucleotide sequence ID" value="NZ_ASWK01000001.1"/>
</dbReference>
<organism evidence="2 3">
    <name type="scientific">Enterococcus dispar ATCC 51266</name>
    <dbReference type="NCBI Taxonomy" id="1139219"/>
    <lineage>
        <taxon>Bacteria</taxon>
        <taxon>Bacillati</taxon>
        <taxon>Bacillota</taxon>
        <taxon>Bacilli</taxon>
        <taxon>Lactobacillales</taxon>
        <taxon>Enterococcaceae</taxon>
        <taxon>Enterococcus</taxon>
    </lineage>
</organism>
<evidence type="ECO:0000256" key="1">
    <source>
        <dbReference type="SAM" id="Phobius"/>
    </source>
</evidence>
<dbReference type="OrthoDB" id="9951656at2"/>
<keyword evidence="1" id="KW-0812">Transmembrane</keyword>
<feature type="transmembrane region" description="Helical" evidence="1">
    <location>
        <begin position="123"/>
        <end position="144"/>
    </location>
</feature>
<reference evidence="2 3" key="1">
    <citation type="submission" date="2013-03" db="EMBL/GenBank/DDBJ databases">
        <title>The Genome Sequence of Enterococcus dispar ATCC_51266 (Illumina only assembly).</title>
        <authorList>
            <consortium name="The Broad Institute Genomics Platform"/>
            <consortium name="The Broad Institute Genome Sequencing Center for Infectious Disease"/>
            <person name="Earl A."/>
            <person name="Russ C."/>
            <person name="Gilmore M."/>
            <person name="Surin D."/>
            <person name="Walker B."/>
            <person name="Young S."/>
            <person name="Zeng Q."/>
            <person name="Gargeya S."/>
            <person name="Fitzgerald M."/>
            <person name="Haas B."/>
            <person name="Abouelleil A."/>
            <person name="Allen A.W."/>
            <person name="Alvarado L."/>
            <person name="Arachchi H.M."/>
            <person name="Berlin A.M."/>
            <person name="Chapman S.B."/>
            <person name="Gainer-Dewar J."/>
            <person name="Goldberg J."/>
            <person name="Griggs A."/>
            <person name="Gujja S."/>
            <person name="Hansen M."/>
            <person name="Howarth C."/>
            <person name="Imamovic A."/>
            <person name="Ireland A."/>
            <person name="Larimer J."/>
            <person name="McCowan C."/>
            <person name="Murphy C."/>
            <person name="Pearson M."/>
            <person name="Poon T.W."/>
            <person name="Priest M."/>
            <person name="Roberts A."/>
            <person name="Saif S."/>
            <person name="Shea T."/>
            <person name="Sisk P."/>
            <person name="Sykes S."/>
            <person name="Wortman J."/>
            <person name="Nusbaum C."/>
            <person name="Birren B."/>
        </authorList>
    </citation>
    <scope>NUCLEOTIDE SEQUENCE [LARGE SCALE GENOMIC DNA]</scope>
    <source>
        <strain evidence="2 3">ATCC 51266</strain>
    </source>
</reference>
<keyword evidence="1" id="KW-0472">Membrane</keyword>
<dbReference type="PATRIC" id="fig|1139219.3.peg.1450"/>
<keyword evidence="1" id="KW-1133">Transmembrane helix</keyword>
<gene>
    <name evidence="2" type="ORF">OMK_01487</name>
</gene>
<dbReference type="Proteomes" id="UP000014127">
    <property type="component" value="Unassembled WGS sequence"/>
</dbReference>
<name>S1NDA1_9ENTE</name>
<feature type="transmembrane region" description="Helical" evidence="1">
    <location>
        <begin position="21"/>
        <end position="40"/>
    </location>
</feature>
<evidence type="ECO:0000313" key="2">
    <source>
        <dbReference type="EMBL" id="EOT41316.1"/>
    </source>
</evidence>
<comment type="caution">
    <text evidence="2">The sequence shown here is derived from an EMBL/GenBank/DDBJ whole genome shotgun (WGS) entry which is preliminary data.</text>
</comment>
<dbReference type="eggNOG" id="ENOG50306PP">
    <property type="taxonomic scope" value="Bacteria"/>
</dbReference>
<keyword evidence="3" id="KW-1185">Reference proteome</keyword>
<evidence type="ECO:0008006" key="4">
    <source>
        <dbReference type="Google" id="ProtNLM"/>
    </source>
</evidence>
<protein>
    <recommendedName>
        <fullName evidence="4">DUF3592 domain-containing protein</fullName>
    </recommendedName>
</protein>
<dbReference type="HOGENOM" id="CLU_1822380_0_0_9"/>
<dbReference type="EMBL" id="AHYR01000005">
    <property type="protein sequence ID" value="EOT41316.1"/>
    <property type="molecule type" value="Genomic_DNA"/>
</dbReference>
<evidence type="ECO:0000313" key="3">
    <source>
        <dbReference type="Proteomes" id="UP000014127"/>
    </source>
</evidence>
<proteinExistence type="predicted"/>